<evidence type="ECO:0008006" key="3">
    <source>
        <dbReference type="Google" id="ProtNLM"/>
    </source>
</evidence>
<proteinExistence type="predicted"/>
<protein>
    <recommendedName>
        <fullName evidence="3">Phosphodiesterase</fullName>
    </recommendedName>
</protein>
<reference evidence="1 2" key="1">
    <citation type="submission" date="2018-03" db="EMBL/GenBank/DDBJ databases">
        <title>The ancient ancestry and fast evolution of plastids.</title>
        <authorList>
            <person name="Moore K.R."/>
            <person name="Magnabosco C."/>
            <person name="Momper L."/>
            <person name="Gold D.A."/>
            <person name="Bosak T."/>
            <person name="Fournier G.P."/>
        </authorList>
    </citation>
    <scope>NUCLEOTIDE SEQUENCE [LARGE SCALE GENOMIC DNA]</scope>
    <source>
        <strain evidence="1 2">CCALA 016</strain>
    </source>
</reference>
<dbReference type="Proteomes" id="UP000239001">
    <property type="component" value="Unassembled WGS sequence"/>
</dbReference>
<dbReference type="InterPro" id="IPR017850">
    <property type="entry name" value="Alkaline_phosphatase_core_sf"/>
</dbReference>
<dbReference type="AlphaFoldDB" id="A0A2T1M308"/>
<sequence>MEKTIPLVILGLDAGTPEFIEKWVQEGYLPNIAAIMKRGCWGRTTGIDLLNEDGVWTRMFSGIPQSQHEFYYFRQLKLGTYDLYPVSEIEKSDYVFWSLLQKQHKKVALIDVPEMSILPNLNGIQLANWAVHNSHYIPSASQPSNLLPEIRQVFGQAMNITENFISSFAKDRQIYHRLLERVEKKGRLCRYLLAKDKFDLAIIVFGECHTGGHQLWKYRPEAQGDEKVTDQSELTHSIRDIYQAIDRQIGLLLQQLPDHINLVVVSSVGIKDQYPTGGLIEDFCRKLGYQVSREPNSKPASLLSLVRQLTPEAWRVALSRYFPRETRERLLAEQFLSSTNWSKTRAFAIPSAYMSFLRVNLQGREPQGIVKVGTEYETVLQQLEEDLRQLIDPRSGQAAVKEIYRADHLFGPERHQGLPDLFVSWQPFPYFMDCVLHPKIELTQKKPDFFRGSDHSQQGFFAAAGPSIQQQGTIGEISLLDLAPTFLELLQQPIPEWMSGQPIIKSSGRV</sequence>
<dbReference type="OrthoDB" id="9779418at2"/>
<accession>A0A2T1M308</accession>
<name>A0A2T1M308_9CHRO</name>
<dbReference type="InterPro" id="IPR002591">
    <property type="entry name" value="Phosphodiest/P_Trfase"/>
</dbReference>
<comment type="caution">
    <text evidence="1">The sequence shown here is derived from an EMBL/GenBank/DDBJ whole genome shotgun (WGS) entry which is preliminary data.</text>
</comment>
<evidence type="ECO:0000313" key="1">
    <source>
        <dbReference type="EMBL" id="PSF39212.1"/>
    </source>
</evidence>
<dbReference type="RefSeq" id="WP_106454835.1">
    <property type="nucleotide sequence ID" value="NZ_PXOH01000001.1"/>
</dbReference>
<gene>
    <name evidence="1" type="ORF">C7H19_00010</name>
</gene>
<evidence type="ECO:0000313" key="2">
    <source>
        <dbReference type="Proteomes" id="UP000239001"/>
    </source>
</evidence>
<keyword evidence="2" id="KW-1185">Reference proteome</keyword>
<dbReference type="EMBL" id="PXOH01000001">
    <property type="protein sequence ID" value="PSF39212.1"/>
    <property type="molecule type" value="Genomic_DNA"/>
</dbReference>
<dbReference type="Gene3D" id="3.40.720.10">
    <property type="entry name" value="Alkaline Phosphatase, subunit A"/>
    <property type="match status" value="2"/>
</dbReference>
<dbReference type="Pfam" id="PF01663">
    <property type="entry name" value="Phosphodiest"/>
    <property type="match status" value="1"/>
</dbReference>
<reference evidence="1 2" key="2">
    <citation type="submission" date="2018-03" db="EMBL/GenBank/DDBJ databases">
        <authorList>
            <person name="Keele B.F."/>
        </authorList>
    </citation>
    <scope>NUCLEOTIDE SEQUENCE [LARGE SCALE GENOMIC DNA]</scope>
    <source>
        <strain evidence="1 2">CCALA 016</strain>
    </source>
</reference>
<dbReference type="SUPFAM" id="SSF53649">
    <property type="entry name" value="Alkaline phosphatase-like"/>
    <property type="match status" value="1"/>
</dbReference>
<organism evidence="1 2">
    <name type="scientific">Aphanothece hegewaldii CCALA 016</name>
    <dbReference type="NCBI Taxonomy" id="2107694"/>
    <lineage>
        <taxon>Bacteria</taxon>
        <taxon>Bacillati</taxon>
        <taxon>Cyanobacteriota</taxon>
        <taxon>Cyanophyceae</taxon>
        <taxon>Oscillatoriophycideae</taxon>
        <taxon>Chroococcales</taxon>
        <taxon>Aphanothecaceae</taxon>
        <taxon>Aphanothece</taxon>
    </lineage>
</organism>